<dbReference type="Proteomes" id="UP001500460">
    <property type="component" value="Unassembled WGS sequence"/>
</dbReference>
<name>A0ABP5X8W1_9ACTN</name>
<dbReference type="InterPro" id="IPR038261">
    <property type="entry name" value="GPP34-like_sf"/>
</dbReference>
<evidence type="ECO:0000313" key="6">
    <source>
        <dbReference type="Proteomes" id="UP001500460"/>
    </source>
</evidence>
<comment type="caution">
    <text evidence="5">The sequence shown here is derived from an EMBL/GenBank/DDBJ whole genome shotgun (WGS) entry which is preliminary data.</text>
</comment>
<accession>A0ABP5X8W1</accession>
<keyword evidence="2" id="KW-0333">Golgi apparatus</keyword>
<dbReference type="InterPro" id="IPR008628">
    <property type="entry name" value="GPP34-like"/>
</dbReference>
<organism evidence="5 6">
    <name type="scientific">Streptomyces glaucus</name>
    <dbReference type="NCBI Taxonomy" id="284029"/>
    <lineage>
        <taxon>Bacteria</taxon>
        <taxon>Bacillati</taxon>
        <taxon>Actinomycetota</taxon>
        <taxon>Actinomycetes</taxon>
        <taxon>Kitasatosporales</taxon>
        <taxon>Streptomycetaceae</taxon>
        <taxon>Streptomyces</taxon>
    </lineage>
</organism>
<evidence type="ECO:0000313" key="5">
    <source>
        <dbReference type="EMBL" id="GAA2445398.1"/>
    </source>
</evidence>
<reference evidence="6" key="1">
    <citation type="journal article" date="2019" name="Int. J. Syst. Evol. Microbiol.">
        <title>The Global Catalogue of Microorganisms (GCM) 10K type strain sequencing project: providing services to taxonomists for standard genome sequencing and annotation.</title>
        <authorList>
            <consortium name="The Broad Institute Genomics Platform"/>
            <consortium name="The Broad Institute Genome Sequencing Center for Infectious Disease"/>
            <person name="Wu L."/>
            <person name="Ma J."/>
        </authorList>
    </citation>
    <scope>NUCLEOTIDE SEQUENCE [LARGE SCALE GENOMIC DNA]</scope>
    <source>
        <strain evidence="6">JCM 6922</strain>
    </source>
</reference>
<evidence type="ECO:0000256" key="3">
    <source>
        <dbReference type="ARBA" id="ARBA00023121"/>
    </source>
</evidence>
<proteinExistence type="predicted"/>
<evidence type="ECO:0000256" key="1">
    <source>
        <dbReference type="ARBA" id="ARBA00004255"/>
    </source>
</evidence>
<dbReference type="RefSeq" id="WP_344605540.1">
    <property type="nucleotide sequence ID" value="NZ_BAAATK010000027.1"/>
</dbReference>
<dbReference type="Gene3D" id="1.10.3630.10">
    <property type="entry name" value="yeast vps74-n-term truncation variant domain like"/>
    <property type="match status" value="1"/>
</dbReference>
<keyword evidence="6" id="KW-1185">Reference proteome</keyword>
<keyword evidence="4" id="KW-0472">Membrane</keyword>
<keyword evidence="3" id="KW-0446">Lipid-binding</keyword>
<comment type="subcellular location">
    <subcellularLocation>
        <location evidence="1">Golgi apparatus membrane</location>
        <topology evidence="1">Peripheral membrane protein</topology>
        <orientation evidence="1">Cytoplasmic side</orientation>
    </subcellularLocation>
</comment>
<dbReference type="EMBL" id="BAAATK010000027">
    <property type="protein sequence ID" value="GAA2445398.1"/>
    <property type="molecule type" value="Genomic_DNA"/>
</dbReference>
<evidence type="ECO:0000256" key="2">
    <source>
        <dbReference type="ARBA" id="ARBA00023034"/>
    </source>
</evidence>
<evidence type="ECO:0000256" key="4">
    <source>
        <dbReference type="ARBA" id="ARBA00023136"/>
    </source>
</evidence>
<evidence type="ECO:0008006" key="7">
    <source>
        <dbReference type="Google" id="ProtNLM"/>
    </source>
</evidence>
<gene>
    <name evidence="5" type="ORF">GCM10010421_41010</name>
</gene>
<protein>
    <recommendedName>
        <fullName evidence="7">GPP34 family phosphoprotein</fullName>
    </recommendedName>
</protein>
<dbReference type="Pfam" id="PF05719">
    <property type="entry name" value="GPP34"/>
    <property type="match status" value="1"/>
</dbReference>
<sequence length="215" mass="22088">MTKDLTIGEQIVLLALDEETGELREAPLRVSLAVSAAALLELTFSGGLTAREGALVVDGEPASADPAAAAMAAHARSHPEQSPREWLLALREPALDAAYQGLSRKGVVGEQGRRILGAFGSVKHPVTDPAALATLRGRLEAVLTEGGRPDERTAALITVLHHAGLQSVVTREAGTEAVESRLAEIADGQGTAAALGDTIRTTVAALTAVIAASAL</sequence>